<evidence type="ECO:0000256" key="1">
    <source>
        <dbReference type="SAM" id="SignalP"/>
    </source>
</evidence>
<dbReference type="Proteomes" id="UP000516439">
    <property type="component" value="Chromosome"/>
</dbReference>
<organism evidence="2 3">
    <name type="scientific">Pedobacter riviphilus</name>
    <dbReference type="NCBI Taxonomy" id="2766984"/>
    <lineage>
        <taxon>Bacteria</taxon>
        <taxon>Pseudomonadati</taxon>
        <taxon>Bacteroidota</taxon>
        <taxon>Sphingobacteriia</taxon>
        <taxon>Sphingobacteriales</taxon>
        <taxon>Sphingobacteriaceae</taxon>
        <taxon>Pedobacter</taxon>
    </lineage>
</organism>
<dbReference type="SUPFAM" id="SSF49464">
    <property type="entry name" value="Carboxypeptidase regulatory domain-like"/>
    <property type="match status" value="1"/>
</dbReference>
<protein>
    <submittedName>
        <fullName evidence="2">Carboxypeptidase-like regulatory domain-containing protein</fullName>
    </submittedName>
</protein>
<dbReference type="EMBL" id="CP061171">
    <property type="protein sequence ID" value="QNR86818.1"/>
    <property type="molecule type" value="Genomic_DNA"/>
</dbReference>
<dbReference type="InterPro" id="IPR008969">
    <property type="entry name" value="CarboxyPept-like_regulatory"/>
</dbReference>
<dbReference type="InterPro" id="IPR043741">
    <property type="entry name" value="DUF5686"/>
</dbReference>
<proteinExistence type="predicted"/>
<dbReference type="Pfam" id="PF13715">
    <property type="entry name" value="CarbopepD_reg_2"/>
    <property type="match status" value="1"/>
</dbReference>
<dbReference type="RefSeq" id="WP_190328884.1">
    <property type="nucleotide sequence ID" value="NZ_CP061171.1"/>
</dbReference>
<dbReference type="Pfam" id="PF18939">
    <property type="entry name" value="DUF5686"/>
    <property type="match status" value="1"/>
</dbReference>
<feature type="signal peptide" evidence="1">
    <location>
        <begin position="1"/>
        <end position="27"/>
    </location>
</feature>
<gene>
    <name evidence="2" type="ORF">H9N25_10720</name>
</gene>
<sequence>MNKKIKQTGLLIIAVMLLILSAENTRAQQKQLSGIVIDKSTKEPVPYATINIVDEVNRGARCDSAGRFGIGFSGQVKSIRISAIGFRSEVRSISTPINLLTIELEPNNKMDEVTVKATRIKYRNRDNPAVELIQRVINAREKNNARVSPMYTQAVYDKLSMSLALKNDAVEKSRLLKKFSFLKNNMDTALLPGRTLVPVFLKEVSLKENYSNGKPVASKVVAMQENRIDQKFDEDGFDEFMDKIYSKPDLYDHDIQLGNRQILSPIAAEAPTFYKYFIIDTIKNTKPWQVQVLVSPRNKEDALATGLLFIDLDGKDAVQRAELKINEKANINWVDNVKFDILYQQYTDGRYYLSKSTMSLNLGVFKEGMNVFGMRTLMMSDFSYKHGDLPTSTVKANKRTLPQMNVPSFDALRPEKLSALEQTSFNNVDSLKNNAAFNRTMDIASLLFSGFINCGKVELGPLNSLYSFNSLEGSRFRIGGRTTDAFSRKIVFDAYAAYGTTDKRFKYKFGTTFSLTDHSIYTFPVRSLNIQYAFDTEIPGQQLSNVSDDNVLLSIRRGVNNKMWYKGKFSAEYLHEFENHLSFKIGVNRQTLTPMGSLNFDSPTQSYRSLTTSEVTGEVRWAPNETFFQGKRYRRIINNGYPIFSLKADIGFKGVFGSSYNYQRFTFNTSKRFFLSQLGYSDVQLEGGVTFGKVPYPLLNIHRANQSFMYQFSSYNLMNFMEFTSNKYVGINIQHQFNGFFLNKIPLLKKLQLREVVSFKVLKGFLDSSSDPSVHQDLFRFPAHNSNGQFSGRLGNAPYMEASIGLGNIFKVLRVDYVRRLNYLNNPNVSPWGIRAKLSFDF</sequence>
<feature type="chain" id="PRO_5045776621" evidence="1">
    <location>
        <begin position="28"/>
        <end position="842"/>
    </location>
</feature>
<evidence type="ECO:0000313" key="3">
    <source>
        <dbReference type="Proteomes" id="UP000516439"/>
    </source>
</evidence>
<keyword evidence="1" id="KW-0732">Signal</keyword>
<reference evidence="2 3" key="1">
    <citation type="submission" date="2020-09" db="EMBL/GenBank/DDBJ databases">
        <title>Pedobacter sp. SW-16 isolated from soil near Yeocheon.</title>
        <authorList>
            <person name="Im H.S."/>
            <person name="Joung Y."/>
            <person name="Lee S.-S."/>
        </authorList>
    </citation>
    <scope>NUCLEOTIDE SEQUENCE [LARGE SCALE GENOMIC DNA]</scope>
    <source>
        <strain evidence="2 3">SW-16</strain>
    </source>
</reference>
<dbReference type="Gene3D" id="2.60.40.1120">
    <property type="entry name" value="Carboxypeptidase-like, regulatory domain"/>
    <property type="match status" value="1"/>
</dbReference>
<name>A0ABX6TPB6_9SPHI</name>
<accession>A0ABX6TPB6</accession>
<evidence type="ECO:0000313" key="2">
    <source>
        <dbReference type="EMBL" id="QNR86818.1"/>
    </source>
</evidence>
<keyword evidence="3" id="KW-1185">Reference proteome</keyword>